<keyword evidence="5" id="KW-0325">Glycoprotein</keyword>
<name>A0A9P7YZZ8_9HELO</name>
<feature type="chain" id="PRO_5040437695" evidence="6">
    <location>
        <begin position="21"/>
        <end position="596"/>
    </location>
</feature>
<comment type="caution">
    <text evidence="7">The sequence shown here is derived from an EMBL/GenBank/DDBJ whole genome shotgun (WGS) entry which is preliminary data.</text>
</comment>
<evidence type="ECO:0000256" key="3">
    <source>
        <dbReference type="ARBA" id="ARBA00022729"/>
    </source>
</evidence>
<sequence length="596" mass="66578">MVNKLAAIGLLFGLASIASSKVVGVNYAIEQKLSASHLSPQATNDIANISQRTTISTGREHHEDVLAAQSSTADYDPRKLYPPHYLSIPIDHFHNESKYAPHTHDTFPLRYWFDAQFYTPGGPVIVLQGGETSGVGRLKFLQKGIVYLLARATGGIGVILEHRYYGTSMPLGDKAMTTEGLRFLTFDQAMADQAYFARHVVFEGLEAVDLTAPGTPWIAYGGSYAGGFSAIIRKIYPHVFWGGVSSSGVVEAIWDYWAYFEPIRVFGEPKCIATVQKITNMADNIVIGLKDTKTTADLKTVFGMANVTHDSDFMAIISEGIIGWQNQNWDPALNDLSVERFCGNVTSQEIIYEDTAALNETVYELLKKGGYESEALPLAVPLLNWIGWLHHHTVKHCKVTQDQCFSQHNSTFYRQDDIKQTWRAWPYQFCTEWGYLATGSGVPEHILPLISRTSTMEHNSIVCVEAFNITSPPYIENINKHGGFNIAYPRLAMIDGDRDPWRPATAHASPFNETAINRTSTTSEPFILIENAIHHFDENGLFANQTVQGKDILPPQPVRDAQAQIVSFVKEWMVEWETEKARSGMVTQTPEFYPEL</sequence>
<dbReference type="EMBL" id="MU254008">
    <property type="protein sequence ID" value="KAG9243083.1"/>
    <property type="molecule type" value="Genomic_DNA"/>
</dbReference>
<evidence type="ECO:0000256" key="4">
    <source>
        <dbReference type="ARBA" id="ARBA00022801"/>
    </source>
</evidence>
<organism evidence="7 8">
    <name type="scientific">Calycina marina</name>
    <dbReference type="NCBI Taxonomy" id="1763456"/>
    <lineage>
        <taxon>Eukaryota</taxon>
        <taxon>Fungi</taxon>
        <taxon>Dikarya</taxon>
        <taxon>Ascomycota</taxon>
        <taxon>Pezizomycotina</taxon>
        <taxon>Leotiomycetes</taxon>
        <taxon>Helotiales</taxon>
        <taxon>Pezizellaceae</taxon>
        <taxon>Calycina</taxon>
    </lineage>
</organism>
<dbReference type="InterPro" id="IPR029058">
    <property type="entry name" value="AB_hydrolase_fold"/>
</dbReference>
<dbReference type="GO" id="GO:0004180">
    <property type="term" value="F:carboxypeptidase activity"/>
    <property type="evidence" value="ECO:0007669"/>
    <property type="project" value="UniProtKB-KW"/>
</dbReference>
<dbReference type="OrthoDB" id="1735038at2759"/>
<dbReference type="InterPro" id="IPR008758">
    <property type="entry name" value="Peptidase_S28"/>
</dbReference>
<gene>
    <name evidence="7" type="ORF">BJ878DRAFT_136534</name>
</gene>
<evidence type="ECO:0000313" key="8">
    <source>
        <dbReference type="Proteomes" id="UP000887226"/>
    </source>
</evidence>
<keyword evidence="3 6" id="KW-0732">Signal</keyword>
<keyword evidence="7" id="KW-0121">Carboxypeptidase</keyword>
<dbReference type="FunFam" id="3.40.50.1820:FF:000251">
    <property type="entry name" value="Extracelular serine carboxypeptidase, putative"/>
    <property type="match status" value="1"/>
</dbReference>
<dbReference type="Proteomes" id="UP000887226">
    <property type="component" value="Unassembled WGS sequence"/>
</dbReference>
<proteinExistence type="inferred from homology"/>
<dbReference type="GO" id="GO:0008239">
    <property type="term" value="F:dipeptidyl-peptidase activity"/>
    <property type="evidence" value="ECO:0007669"/>
    <property type="project" value="TreeGrafter"/>
</dbReference>
<dbReference type="GO" id="GO:0006508">
    <property type="term" value="P:proteolysis"/>
    <property type="evidence" value="ECO:0007669"/>
    <property type="project" value="UniProtKB-KW"/>
</dbReference>
<dbReference type="Gene3D" id="3.40.50.1820">
    <property type="entry name" value="alpha/beta hydrolase"/>
    <property type="match status" value="2"/>
</dbReference>
<accession>A0A9P7YZZ8</accession>
<protein>
    <submittedName>
        <fullName evidence="7">Serine carboxypeptidase S28-domain-containing protein</fullName>
    </submittedName>
</protein>
<dbReference type="AlphaFoldDB" id="A0A9P7YZZ8"/>
<evidence type="ECO:0000313" key="7">
    <source>
        <dbReference type="EMBL" id="KAG9243083.1"/>
    </source>
</evidence>
<dbReference type="Pfam" id="PF05577">
    <property type="entry name" value="Peptidase_S28"/>
    <property type="match status" value="1"/>
</dbReference>
<dbReference type="PANTHER" id="PTHR11010">
    <property type="entry name" value="PROTEASE S28 PRO-X CARBOXYPEPTIDASE-RELATED"/>
    <property type="match status" value="1"/>
</dbReference>
<keyword evidence="8" id="KW-1185">Reference proteome</keyword>
<evidence type="ECO:0000256" key="2">
    <source>
        <dbReference type="ARBA" id="ARBA00022670"/>
    </source>
</evidence>
<dbReference type="PANTHER" id="PTHR11010:SF117">
    <property type="entry name" value="SERINE PROTEASE 16"/>
    <property type="match status" value="1"/>
</dbReference>
<comment type="similarity">
    <text evidence="1">Belongs to the peptidase S28 family.</text>
</comment>
<keyword evidence="4" id="KW-0378">Hydrolase</keyword>
<evidence type="ECO:0000256" key="1">
    <source>
        <dbReference type="ARBA" id="ARBA00011079"/>
    </source>
</evidence>
<dbReference type="GO" id="GO:0070008">
    <property type="term" value="F:serine-type exopeptidase activity"/>
    <property type="evidence" value="ECO:0007669"/>
    <property type="project" value="InterPro"/>
</dbReference>
<feature type="signal peptide" evidence="6">
    <location>
        <begin position="1"/>
        <end position="20"/>
    </location>
</feature>
<dbReference type="SUPFAM" id="SSF53474">
    <property type="entry name" value="alpha/beta-Hydrolases"/>
    <property type="match status" value="1"/>
</dbReference>
<keyword evidence="2" id="KW-0645">Protease</keyword>
<evidence type="ECO:0000256" key="6">
    <source>
        <dbReference type="SAM" id="SignalP"/>
    </source>
</evidence>
<evidence type="ECO:0000256" key="5">
    <source>
        <dbReference type="ARBA" id="ARBA00023180"/>
    </source>
</evidence>
<reference evidence="7" key="1">
    <citation type="journal article" date="2021" name="IMA Fungus">
        <title>Genomic characterization of three marine fungi, including Emericellopsis atlantica sp. nov. with signatures of a generalist lifestyle and marine biomass degradation.</title>
        <authorList>
            <person name="Hagestad O.C."/>
            <person name="Hou L."/>
            <person name="Andersen J.H."/>
            <person name="Hansen E.H."/>
            <person name="Altermark B."/>
            <person name="Li C."/>
            <person name="Kuhnert E."/>
            <person name="Cox R.J."/>
            <person name="Crous P.W."/>
            <person name="Spatafora J.W."/>
            <person name="Lail K."/>
            <person name="Amirebrahimi M."/>
            <person name="Lipzen A."/>
            <person name="Pangilinan J."/>
            <person name="Andreopoulos W."/>
            <person name="Hayes R.D."/>
            <person name="Ng V."/>
            <person name="Grigoriev I.V."/>
            <person name="Jackson S.A."/>
            <person name="Sutton T.D.S."/>
            <person name="Dobson A.D.W."/>
            <person name="Rama T."/>
        </authorList>
    </citation>
    <scope>NUCLEOTIDE SEQUENCE</scope>
    <source>
        <strain evidence="7">TRa3180A</strain>
    </source>
</reference>